<protein>
    <submittedName>
        <fullName evidence="2">Uncharacterized protein</fullName>
    </submittedName>
</protein>
<feature type="compositionally biased region" description="Basic and acidic residues" evidence="1">
    <location>
        <begin position="77"/>
        <end position="96"/>
    </location>
</feature>
<evidence type="ECO:0000256" key="1">
    <source>
        <dbReference type="SAM" id="MobiDB-lite"/>
    </source>
</evidence>
<evidence type="ECO:0000313" key="2">
    <source>
        <dbReference type="EMBL" id="KZS17039.1"/>
    </source>
</evidence>
<comment type="caution">
    <text evidence="2">The sequence shown here is derived from an EMBL/GenBank/DDBJ whole genome shotgun (WGS) entry which is preliminary data.</text>
</comment>
<keyword evidence="3" id="KW-1185">Reference proteome</keyword>
<proteinExistence type="predicted"/>
<evidence type="ECO:0000313" key="3">
    <source>
        <dbReference type="Proteomes" id="UP000076858"/>
    </source>
</evidence>
<gene>
    <name evidence="2" type="ORF">APZ42_017693</name>
</gene>
<dbReference type="AlphaFoldDB" id="A0A165A0N3"/>
<dbReference type="EMBL" id="LRGB01000687">
    <property type="protein sequence ID" value="KZS17039.1"/>
    <property type="molecule type" value="Genomic_DNA"/>
</dbReference>
<dbReference type="Proteomes" id="UP000076858">
    <property type="component" value="Unassembled WGS sequence"/>
</dbReference>
<organism evidence="2 3">
    <name type="scientific">Daphnia magna</name>
    <dbReference type="NCBI Taxonomy" id="35525"/>
    <lineage>
        <taxon>Eukaryota</taxon>
        <taxon>Metazoa</taxon>
        <taxon>Ecdysozoa</taxon>
        <taxon>Arthropoda</taxon>
        <taxon>Crustacea</taxon>
        <taxon>Branchiopoda</taxon>
        <taxon>Diplostraca</taxon>
        <taxon>Cladocera</taxon>
        <taxon>Anomopoda</taxon>
        <taxon>Daphniidae</taxon>
        <taxon>Daphnia</taxon>
    </lineage>
</organism>
<name>A0A165A0N3_9CRUS</name>
<sequence length="103" mass="11746">MAFSKQIGVHLFVQDTTTPLHTRPELPILTYPVFVPFTLSHLRVSCSYTMVNGFKVCGIYLFDRDIFSEEDFVPSAVRDRPSETPSTESKDSRDPSHFLMETS</sequence>
<accession>A0A165A0N3</accession>
<feature type="region of interest" description="Disordered" evidence="1">
    <location>
        <begin position="75"/>
        <end position="103"/>
    </location>
</feature>
<reference evidence="2 3" key="1">
    <citation type="submission" date="2016-03" db="EMBL/GenBank/DDBJ databases">
        <title>EvidentialGene: Evidence-directed Construction of Genes on Genomes.</title>
        <authorList>
            <person name="Gilbert D.G."/>
            <person name="Choi J.-H."/>
            <person name="Mockaitis K."/>
            <person name="Colbourne J."/>
            <person name="Pfrender M."/>
        </authorList>
    </citation>
    <scope>NUCLEOTIDE SEQUENCE [LARGE SCALE GENOMIC DNA]</scope>
    <source>
        <strain evidence="2 3">Xinb3</strain>
        <tissue evidence="2">Complete organism</tissue>
    </source>
</reference>